<evidence type="ECO:0000256" key="1">
    <source>
        <dbReference type="SAM" id="MobiDB-lite"/>
    </source>
</evidence>
<protein>
    <submittedName>
        <fullName evidence="2">Uncharacterized protein</fullName>
    </submittedName>
</protein>
<reference evidence="2 3" key="1">
    <citation type="submission" date="2014-02" db="EMBL/GenBank/DDBJ databases">
        <authorList>
            <person name="Sibley D."/>
            <person name="Venepally P."/>
            <person name="Karamycheva S."/>
            <person name="Hadjithomas M."/>
            <person name="Khan A."/>
            <person name="Brunk B."/>
            <person name="Roos D."/>
            <person name="Caler E."/>
            <person name="Lorenzi H."/>
        </authorList>
    </citation>
    <scope>NUCLEOTIDE SEQUENCE [LARGE SCALE GENOMIC DNA]</scope>
    <source>
        <strain evidence="2 3">GAB2-2007-GAL-DOM2</strain>
    </source>
</reference>
<dbReference type="VEuPathDB" id="ToxoDB:TGDOM2_271360"/>
<feature type="compositionally biased region" description="Basic residues" evidence="1">
    <location>
        <begin position="423"/>
        <end position="434"/>
    </location>
</feature>
<feature type="compositionally biased region" description="Basic and acidic residues" evidence="1">
    <location>
        <begin position="260"/>
        <end position="271"/>
    </location>
</feature>
<organism evidence="2 3">
    <name type="scientific">Toxoplasma gondii GAB2-2007-GAL-DOM2</name>
    <dbReference type="NCBI Taxonomy" id="1130820"/>
    <lineage>
        <taxon>Eukaryota</taxon>
        <taxon>Sar</taxon>
        <taxon>Alveolata</taxon>
        <taxon>Apicomplexa</taxon>
        <taxon>Conoidasida</taxon>
        <taxon>Coccidia</taxon>
        <taxon>Eucoccidiorida</taxon>
        <taxon>Eimeriorina</taxon>
        <taxon>Sarcocystidae</taxon>
        <taxon>Toxoplasma</taxon>
    </lineage>
</organism>
<evidence type="ECO:0000313" key="3">
    <source>
        <dbReference type="Proteomes" id="UP000028837"/>
    </source>
</evidence>
<feature type="compositionally biased region" description="Basic and acidic residues" evidence="1">
    <location>
        <begin position="218"/>
        <end position="248"/>
    </location>
</feature>
<feature type="region of interest" description="Disordered" evidence="1">
    <location>
        <begin position="1"/>
        <end position="26"/>
    </location>
</feature>
<dbReference type="AlphaFoldDB" id="A0A086KGE0"/>
<feature type="compositionally biased region" description="Low complexity" evidence="1">
    <location>
        <begin position="55"/>
        <end position="74"/>
    </location>
</feature>
<feature type="compositionally biased region" description="Basic and acidic residues" evidence="1">
    <location>
        <begin position="124"/>
        <end position="133"/>
    </location>
</feature>
<accession>A0A086KGE0</accession>
<feature type="compositionally biased region" description="Basic and acidic residues" evidence="1">
    <location>
        <begin position="166"/>
        <end position="189"/>
    </location>
</feature>
<feature type="compositionally biased region" description="Basic residues" evidence="1">
    <location>
        <begin position="200"/>
        <end position="209"/>
    </location>
</feature>
<evidence type="ECO:0000313" key="2">
    <source>
        <dbReference type="EMBL" id="KFG43458.1"/>
    </source>
</evidence>
<dbReference type="OrthoDB" id="333383at2759"/>
<feature type="compositionally biased region" description="Low complexity" evidence="1">
    <location>
        <begin position="95"/>
        <end position="111"/>
    </location>
</feature>
<sequence length="464" mass="50429">MTPAFSAGDRAGCTHLSGVRTADGDSLVGQNVEFNRSDDLPAFLQELQKQCLSSSAAPSFSSSFSSSKPASGGSKRSGRRRCGAGAAETAERPSARAAPLASLSPAASALSRDIERRQKKAERRAKEDAEKVQDASGQAAEVETSDEEEGIGSRASFVRATIMQRQSRETRCEAERMQREKQSERKRSAEAAGVAERVSPKQKRKKKRHAVETGLGEPLDRKVDEKNTGENAARGEKEEANKSLHDAPENSIQKKKKKTAGKEKQQARGEDQASVQAFESEKKAVRGQSMQKQKKAKGSQGAAELSRNAKAAIGDTSSDRERKEEERGLPCVGSNTWVDAGAFGQTQKPNKRKKDAVHDSRVSSGTFQEKGGGNSRSVSSAKREGKAEGQPTVLSWERSTGKTLQGRLIKFRRAVGEGELAGRRRSKTRSRQKNIRKDNRPDHLKPPHLQLGSKVPAYDLSVKP</sequence>
<feature type="compositionally biased region" description="Basic and acidic residues" evidence="1">
    <location>
        <begin position="317"/>
        <end position="328"/>
    </location>
</feature>
<dbReference type="Proteomes" id="UP000028837">
    <property type="component" value="Unassembled WGS sequence"/>
</dbReference>
<gene>
    <name evidence="2" type="ORF">TGDOM2_271360</name>
</gene>
<dbReference type="EMBL" id="AHZU02000516">
    <property type="protein sequence ID" value="KFG43458.1"/>
    <property type="molecule type" value="Genomic_DNA"/>
</dbReference>
<feature type="compositionally biased region" description="Basic and acidic residues" evidence="1">
    <location>
        <begin position="435"/>
        <end position="445"/>
    </location>
</feature>
<proteinExistence type="predicted"/>
<name>A0A086KGE0_TOXGO</name>
<comment type="caution">
    <text evidence="2">The sequence shown here is derived from an EMBL/GenBank/DDBJ whole genome shotgun (WGS) entry which is preliminary data.</text>
</comment>
<feature type="region of interest" description="Disordered" evidence="1">
    <location>
        <begin position="55"/>
        <end position="464"/>
    </location>
</feature>